<keyword evidence="4" id="KW-0808">Transferase</keyword>
<dbReference type="CDD" id="cd00538">
    <property type="entry name" value="PA"/>
    <property type="match status" value="1"/>
</dbReference>
<feature type="compositionally biased region" description="Polar residues" evidence="13">
    <location>
        <begin position="641"/>
        <end position="654"/>
    </location>
</feature>
<evidence type="ECO:0000256" key="9">
    <source>
        <dbReference type="ARBA" id="ARBA00022833"/>
    </source>
</evidence>
<keyword evidence="8" id="KW-0833">Ubl conjugation pathway</keyword>
<feature type="region of interest" description="Disordered" evidence="13">
    <location>
        <begin position="192"/>
        <end position="234"/>
    </location>
</feature>
<evidence type="ECO:0000256" key="10">
    <source>
        <dbReference type="ARBA" id="ARBA00022989"/>
    </source>
</evidence>
<dbReference type="InterPro" id="IPR003137">
    <property type="entry name" value="PA_domain"/>
</dbReference>
<keyword evidence="10 14" id="KW-1133">Transmembrane helix</keyword>
<name>A0AAN6GJK8_9BASI</name>
<dbReference type="FunFam" id="3.30.40.10:FF:000388">
    <property type="entry name" value="Putative RING zinc finger domain superfamily protein"/>
    <property type="match status" value="1"/>
</dbReference>
<keyword evidence="7 12" id="KW-0863">Zinc-finger</keyword>
<dbReference type="Proteomes" id="UP001176517">
    <property type="component" value="Unassembled WGS sequence"/>
</dbReference>
<evidence type="ECO:0000256" key="8">
    <source>
        <dbReference type="ARBA" id="ARBA00022786"/>
    </source>
</evidence>
<keyword evidence="5 14" id="KW-0812">Transmembrane</keyword>
<dbReference type="Gene3D" id="3.50.30.30">
    <property type="match status" value="1"/>
</dbReference>
<evidence type="ECO:0000256" key="12">
    <source>
        <dbReference type="PROSITE-ProRule" id="PRU00175"/>
    </source>
</evidence>
<dbReference type="GO" id="GO:0016567">
    <property type="term" value="P:protein ubiquitination"/>
    <property type="evidence" value="ECO:0007669"/>
    <property type="project" value="TreeGrafter"/>
</dbReference>
<feature type="compositionally biased region" description="Polar residues" evidence="13">
    <location>
        <begin position="616"/>
        <end position="630"/>
    </location>
</feature>
<feature type="compositionally biased region" description="Polar residues" evidence="13">
    <location>
        <begin position="194"/>
        <end position="205"/>
    </location>
</feature>
<evidence type="ECO:0000256" key="1">
    <source>
        <dbReference type="ARBA" id="ARBA00000900"/>
    </source>
</evidence>
<dbReference type="EMBL" id="JAPDMZ010000351">
    <property type="protein sequence ID" value="KAK0543541.1"/>
    <property type="molecule type" value="Genomic_DNA"/>
</dbReference>
<dbReference type="CDD" id="cd16473">
    <property type="entry name" value="RING-H2_RNF103"/>
    <property type="match status" value="1"/>
</dbReference>
<dbReference type="Gene3D" id="3.30.40.10">
    <property type="entry name" value="Zinc/RING finger domain, C3HC4 (zinc finger)"/>
    <property type="match status" value="1"/>
</dbReference>
<comment type="caution">
    <text evidence="16">The sequence shown here is derived from an EMBL/GenBank/DDBJ whole genome shotgun (WGS) entry which is preliminary data.</text>
</comment>
<dbReference type="PROSITE" id="PS50089">
    <property type="entry name" value="ZF_RING_2"/>
    <property type="match status" value="1"/>
</dbReference>
<evidence type="ECO:0000256" key="4">
    <source>
        <dbReference type="ARBA" id="ARBA00022679"/>
    </source>
</evidence>
<evidence type="ECO:0000256" key="2">
    <source>
        <dbReference type="ARBA" id="ARBA00004141"/>
    </source>
</evidence>
<dbReference type="InterPro" id="IPR046450">
    <property type="entry name" value="PA_dom_sf"/>
</dbReference>
<proteinExistence type="predicted"/>
<keyword evidence="17" id="KW-1185">Reference proteome</keyword>
<comment type="catalytic activity">
    <reaction evidence="1">
        <text>S-ubiquitinyl-[E2 ubiquitin-conjugating enzyme]-L-cysteine + [acceptor protein]-L-lysine = [E2 ubiquitin-conjugating enzyme]-L-cysteine + N(6)-ubiquitinyl-[acceptor protein]-L-lysine.</text>
        <dbReference type="EC" id="2.3.2.27"/>
    </reaction>
</comment>
<protein>
    <recommendedName>
        <fullName evidence="3">RING-type E3 ubiquitin transferase</fullName>
        <ecNumber evidence="3">2.3.2.27</ecNumber>
    </recommendedName>
</protein>
<dbReference type="EC" id="2.3.2.27" evidence="3"/>
<dbReference type="PANTHER" id="PTHR45977:SF4">
    <property type="entry name" value="RING-TYPE DOMAIN-CONTAINING PROTEIN"/>
    <property type="match status" value="1"/>
</dbReference>
<dbReference type="GO" id="GO:0061630">
    <property type="term" value="F:ubiquitin protein ligase activity"/>
    <property type="evidence" value="ECO:0007669"/>
    <property type="project" value="UniProtKB-EC"/>
</dbReference>
<evidence type="ECO:0000256" key="11">
    <source>
        <dbReference type="ARBA" id="ARBA00023136"/>
    </source>
</evidence>
<evidence type="ECO:0000256" key="14">
    <source>
        <dbReference type="SAM" id="Phobius"/>
    </source>
</evidence>
<evidence type="ECO:0000313" key="17">
    <source>
        <dbReference type="Proteomes" id="UP001176517"/>
    </source>
</evidence>
<dbReference type="Pfam" id="PF02225">
    <property type="entry name" value="PA"/>
    <property type="match status" value="1"/>
</dbReference>
<evidence type="ECO:0000256" key="7">
    <source>
        <dbReference type="ARBA" id="ARBA00022771"/>
    </source>
</evidence>
<dbReference type="SUPFAM" id="SSF57850">
    <property type="entry name" value="RING/U-box"/>
    <property type="match status" value="1"/>
</dbReference>
<accession>A0AAN6GJK8</accession>
<feature type="region of interest" description="Disordered" evidence="13">
    <location>
        <begin position="315"/>
        <end position="354"/>
    </location>
</feature>
<feature type="transmembrane region" description="Helical" evidence="14">
    <location>
        <begin position="486"/>
        <end position="507"/>
    </location>
</feature>
<dbReference type="Pfam" id="PF13639">
    <property type="entry name" value="zf-RING_2"/>
    <property type="match status" value="1"/>
</dbReference>
<evidence type="ECO:0000256" key="6">
    <source>
        <dbReference type="ARBA" id="ARBA00022723"/>
    </source>
</evidence>
<feature type="domain" description="RING-type" evidence="15">
    <location>
        <begin position="684"/>
        <end position="726"/>
    </location>
</feature>
<dbReference type="PANTHER" id="PTHR45977">
    <property type="entry name" value="TARGET OF ERK KINASE MPK-1"/>
    <property type="match status" value="1"/>
</dbReference>
<dbReference type="GO" id="GO:0008270">
    <property type="term" value="F:zinc ion binding"/>
    <property type="evidence" value="ECO:0007669"/>
    <property type="project" value="UniProtKB-KW"/>
</dbReference>
<dbReference type="AlphaFoldDB" id="A0AAN6GJK8"/>
<dbReference type="SUPFAM" id="SSF52025">
    <property type="entry name" value="PA domain"/>
    <property type="match status" value="1"/>
</dbReference>
<evidence type="ECO:0000313" key="16">
    <source>
        <dbReference type="EMBL" id="KAK0543541.1"/>
    </source>
</evidence>
<reference evidence="16" key="1">
    <citation type="journal article" date="2023" name="PhytoFront">
        <title>Draft Genome Resources of Seven Strains of Tilletia horrida, Causal Agent of Kernel Smut of Rice.</title>
        <authorList>
            <person name="Khanal S."/>
            <person name="Antony Babu S."/>
            <person name="Zhou X.G."/>
        </authorList>
    </citation>
    <scope>NUCLEOTIDE SEQUENCE</scope>
    <source>
        <strain evidence="16">TX6</strain>
    </source>
</reference>
<evidence type="ECO:0000259" key="15">
    <source>
        <dbReference type="PROSITE" id="PS50089"/>
    </source>
</evidence>
<organism evidence="16 17">
    <name type="scientific">Tilletia horrida</name>
    <dbReference type="NCBI Taxonomy" id="155126"/>
    <lineage>
        <taxon>Eukaryota</taxon>
        <taxon>Fungi</taxon>
        <taxon>Dikarya</taxon>
        <taxon>Basidiomycota</taxon>
        <taxon>Ustilaginomycotina</taxon>
        <taxon>Exobasidiomycetes</taxon>
        <taxon>Tilletiales</taxon>
        <taxon>Tilletiaceae</taxon>
        <taxon>Tilletia</taxon>
    </lineage>
</organism>
<evidence type="ECO:0000256" key="13">
    <source>
        <dbReference type="SAM" id="MobiDB-lite"/>
    </source>
</evidence>
<keyword evidence="6" id="KW-0479">Metal-binding</keyword>
<feature type="compositionally biased region" description="Polar residues" evidence="13">
    <location>
        <begin position="583"/>
        <end position="596"/>
    </location>
</feature>
<dbReference type="GO" id="GO:0006511">
    <property type="term" value="P:ubiquitin-dependent protein catabolic process"/>
    <property type="evidence" value="ECO:0007669"/>
    <property type="project" value="TreeGrafter"/>
</dbReference>
<feature type="region of interest" description="Disordered" evidence="13">
    <location>
        <begin position="540"/>
        <end position="659"/>
    </location>
</feature>
<gene>
    <name evidence="16" type="ORF">OC846_006381</name>
</gene>
<evidence type="ECO:0000256" key="3">
    <source>
        <dbReference type="ARBA" id="ARBA00012483"/>
    </source>
</evidence>
<dbReference type="SMART" id="SM00184">
    <property type="entry name" value="RING"/>
    <property type="match status" value="1"/>
</dbReference>
<comment type="subcellular location">
    <subcellularLocation>
        <location evidence="2">Membrane</location>
        <topology evidence="2">Multi-pass membrane protein</topology>
    </subcellularLocation>
</comment>
<sequence>MAAEAGINTGSIIIGSRRQGRALHRNSRRRGLSALIIILVTLSLALVANAAAVQEAERTSLDSAAATAAAAAAAEEQIQDHQQFPQTQSRRQRSNTRSAVSSFFELVLDDILTLFSLPALDDSQLDPLDFGWEPDAGGNERDLFNFAPAGSNLIVVRSQASYLTRSAAFGPHIVEEEGLRGNLLPIELFYRPPQQHSPEAPTGQQKEQEEGRNRGCPYPNGPGWKDQDEDEHHHGGEAVLSWFKSSSAGSGSSSAPTDTKNLDASTQKKFVAALRPPRNWIALVERGTCSFVSKVRVAQALGAVAVVIGDAPSPAWSAPSPPPDVGRHGHPPPKSKLDPLPPLQQEEGDQPPRKEGFWAWLKRVTGYDALRELLMGPMHSHRHQGLINPDDNVGADPGQSNKRLVTMYGNGDTSDILIPSTFVTRPSYLDLVRLIDEIEHEQKQSHTAKKLLEDGDDEDGDSSPINGLEIILERDEIIWEWPLIDFAIFLLLLPSIMTFGTVIIHRIRLARQRRKDRAPEVFVSSLPCYIWRGGGVPWEKIEGDDPPVEPAVSGSTKAATVEGEATNTSASSSRARQTTGATNSEVGTAGPSTSHIASGYEDVDLEAGGSKAHADSASSTRPLLSKSRSVSNDDVRGNMPGSASTSSADQTTNEVAKKRLSKAAASQSFDFLPPGRSYYGTVECAICLDNFADGDYVRILPCGHCFHRAEVDEWLCKVRKLCPVCKRDCTVEVPEWVQRNEMPSSSTQVPGTTSTLSASSPLERTQSATGDGSASGTRAGRTGSRGGDAGDGVDILSLADALDDPSPGTHGGR</sequence>
<feature type="region of interest" description="Disordered" evidence="13">
    <location>
        <begin position="740"/>
        <end position="813"/>
    </location>
</feature>
<feature type="region of interest" description="Disordered" evidence="13">
    <location>
        <begin position="76"/>
        <end position="95"/>
    </location>
</feature>
<dbReference type="InterPro" id="IPR001841">
    <property type="entry name" value="Znf_RING"/>
</dbReference>
<dbReference type="GO" id="GO:0016020">
    <property type="term" value="C:membrane"/>
    <property type="evidence" value="ECO:0007669"/>
    <property type="project" value="UniProtKB-SubCell"/>
</dbReference>
<feature type="compositionally biased region" description="Low complexity" evidence="13">
    <location>
        <begin position="772"/>
        <end position="782"/>
    </location>
</feature>
<feature type="transmembrane region" description="Helical" evidence="14">
    <location>
        <begin position="31"/>
        <end position="53"/>
    </location>
</feature>
<keyword evidence="9" id="KW-0862">Zinc</keyword>
<feature type="compositionally biased region" description="Polar residues" evidence="13">
    <location>
        <begin position="741"/>
        <end position="770"/>
    </location>
</feature>
<evidence type="ECO:0000256" key="5">
    <source>
        <dbReference type="ARBA" id="ARBA00022692"/>
    </source>
</evidence>
<dbReference type="InterPro" id="IPR013083">
    <property type="entry name" value="Znf_RING/FYVE/PHD"/>
</dbReference>
<feature type="compositionally biased region" description="Low complexity" evidence="13">
    <location>
        <begin position="565"/>
        <end position="582"/>
    </location>
</feature>
<keyword evidence="11 14" id="KW-0472">Membrane</keyword>